<organism evidence="6 7">
    <name type="scientific">Microbulbifer rhizosphaerae</name>
    <dbReference type="NCBI Taxonomy" id="1562603"/>
    <lineage>
        <taxon>Bacteria</taxon>
        <taxon>Pseudomonadati</taxon>
        <taxon>Pseudomonadota</taxon>
        <taxon>Gammaproteobacteria</taxon>
        <taxon>Cellvibrionales</taxon>
        <taxon>Microbulbiferaceae</taxon>
        <taxon>Microbulbifer</taxon>
    </lineage>
</organism>
<keyword evidence="2" id="KW-0378">Hydrolase</keyword>
<dbReference type="Pfam" id="PF00270">
    <property type="entry name" value="DEAD"/>
    <property type="match status" value="1"/>
</dbReference>
<dbReference type="Proteomes" id="UP000535937">
    <property type="component" value="Unassembled WGS sequence"/>
</dbReference>
<dbReference type="RefSeq" id="WP_183455534.1">
    <property type="nucleotide sequence ID" value="NZ_JACHWZ010000001.1"/>
</dbReference>
<keyword evidence="3" id="KW-0067">ATP-binding</keyword>
<dbReference type="InterPro" id="IPR011545">
    <property type="entry name" value="DEAD/DEAH_box_helicase_dom"/>
</dbReference>
<evidence type="ECO:0000256" key="1">
    <source>
        <dbReference type="ARBA" id="ARBA00022741"/>
    </source>
</evidence>
<dbReference type="InterPro" id="IPR014001">
    <property type="entry name" value="Helicase_ATP-bd"/>
</dbReference>
<proteinExistence type="predicted"/>
<evidence type="ECO:0000259" key="5">
    <source>
        <dbReference type="PROSITE" id="PS51193"/>
    </source>
</evidence>
<dbReference type="PANTHER" id="PTHR47957">
    <property type="entry name" value="ATP-DEPENDENT HELICASE HRQ1"/>
    <property type="match status" value="1"/>
</dbReference>
<dbReference type="PROSITE" id="PS51193">
    <property type="entry name" value="HELICASE_ATP_BIND_2"/>
    <property type="match status" value="1"/>
</dbReference>
<dbReference type="PANTHER" id="PTHR47957:SF3">
    <property type="entry name" value="ATP-DEPENDENT HELICASE HRQ1"/>
    <property type="match status" value="1"/>
</dbReference>
<evidence type="ECO:0000313" key="7">
    <source>
        <dbReference type="Proteomes" id="UP000535937"/>
    </source>
</evidence>
<dbReference type="InterPro" id="IPR027417">
    <property type="entry name" value="P-loop_NTPase"/>
</dbReference>
<protein>
    <submittedName>
        <fullName evidence="6">Lhr-like helicase</fullName>
    </submittedName>
</protein>
<feature type="domain" description="Helicase ATP-binding" evidence="5">
    <location>
        <begin position="88"/>
        <end position="373"/>
    </location>
</feature>
<name>A0A7W4W8Z7_9GAMM</name>
<keyword evidence="1" id="KW-0547">Nucleotide-binding</keyword>
<dbReference type="PROSITE" id="PS51192">
    <property type="entry name" value="HELICASE_ATP_BIND_1"/>
    <property type="match status" value="1"/>
</dbReference>
<reference evidence="6 7" key="1">
    <citation type="submission" date="2020-08" db="EMBL/GenBank/DDBJ databases">
        <title>Genomic Encyclopedia of Type Strains, Phase III (KMG-III): the genomes of soil and plant-associated and newly described type strains.</title>
        <authorList>
            <person name="Whitman W."/>
        </authorList>
    </citation>
    <scope>NUCLEOTIDE SEQUENCE [LARGE SCALE GENOMIC DNA]</scope>
    <source>
        <strain evidence="6 7">CECT 8799</strain>
    </source>
</reference>
<evidence type="ECO:0000256" key="2">
    <source>
        <dbReference type="ARBA" id="ARBA00022801"/>
    </source>
</evidence>
<evidence type="ECO:0000313" key="6">
    <source>
        <dbReference type="EMBL" id="MBB3059241.1"/>
    </source>
</evidence>
<dbReference type="SMART" id="SM00487">
    <property type="entry name" value="DEXDc"/>
    <property type="match status" value="1"/>
</dbReference>
<dbReference type="InterPro" id="IPR001650">
    <property type="entry name" value="Helicase_C-like"/>
</dbReference>
<keyword evidence="6" id="KW-0347">Helicase</keyword>
<comment type="caution">
    <text evidence="6">The sequence shown here is derived from an EMBL/GenBank/DDBJ whole genome shotgun (WGS) entry which is preliminary data.</text>
</comment>
<sequence length="1835" mass="207009">MSSTLTQVYGSIKERLRIYLNTAYLTNSDSFNKAREQFVLDDENGPMFRKPVFEIMDRYKSSGLSFWDFLSQKTTITKSLSLEGRDRLQSMIENGFGTHALYSHQIEAVTAAYLRKENVVVTTGTGSGKTFCFLAPLVAQLLHEAVEGQSHNPGWLGHTTQGPRLWWKSSPPVYHPARAGESRTSGLRALMLYPLNALVQDQVEGLRKIFDSEPADDFFNSELRGNRVYLGQYNGATLGKGQSEDRARLKECAKGLSEISEIAEEIDASERFRVQRSGGAELLTRWDMQDFPPDILITNYSMLGIMLTREEEKSLFEQTGQWLRSDPDNVFYLVVDELHSYRGTAGTEISYTLKTFLERIGLHPDHPQLRIIATSASVAPAENESADPPFLSDFFGTDRSRRCFKTIGGAVYVEPYSTGGIQQIRDLSEIFEDFERSEQTDADCEAALQALAEAVGADSESDEQILNTLPIVDSLAEVSALEKRAHFEGMAVDVPPISISSVSERVFGGNEFAARGLINLLTSESGPLNGSHTKLRMHLFVRYLSGVMRSMNFTEGRLQSVDLYELGTPYCPTHNVLTMESCYCQDCGELYYRGYIPPSNRGIFVSNDVPVDITGADRNAISQFLFTTAEGTQSFTPRDNWRQVWFNGRTGQVDENTHQNRPLDQCWAKVWARNFNLINGQEDFPSTCPACEANWANRGDQINSPIRTMGTGYNRLHQMLCEEIVATQRDVDASSNAKLVTFSDSRRDAALLSADLEYNHYRDVVRTLLEKHLGESSIPAEEIRDFVYTVNHKSFSEMRKTRFYQKKRELALDIYAVLKEEEADPAKVREVDDLIAQGRDDLRHFESIIGDVEDELVSLGINPGGFYKKGGFDWYEVYDESLWPASLEEQDERYHVRGDFKARLKKEARKIITDSLGRDFESLGYGWLTFYRYGPDAPKDANDIALIDTVIRFIASWYRTRPESGDGTDQLPNYFVNAIQPHYRSIQTLASPRMVSDKLKDMLRGLGLINDVFVLDTTKLYIKKAESTYWICENCRSVNLAPESKRCRRIRYNSVCNGRLEEAPIEKLHDTDNYYTAFLDRKSVLSALRCEELIGHTDKKDQRKRQLAFQNVYLRSDRHQLPTDKLERYYGVDLLSVTTTMEAGVDIGELKTIYLGNMPPRRFNYQQRVGRAGRRNDRLSLSVTLCKGMKHDEYYFANRYLMVCEKATSPMIDLNSQVILDRAAMKLAFFTVFDAERAMVETYFPAGGVSGGATTGRFGSLRQMRDHHNHVLQAFDAHRQTISQRLMSLVGQGRKSDVPALIDRLIARIRQDLLPALGGWIDHYGEEFALSEVMSLEGYFPLFGMPIRVSNLVHAEPNVAPNRKRFPIEYGVIDRGRSIAISEYSPGSEIIKDKMIFRSVGVWWPTMDRSGAGRHIVGQDPVNPVDLTVCENCGTIALTRVDACDECGEAGDKVHSYAGWEPPAFVADVDGTKPYNGILNKQSANLVKYPVGIHEADDVVEARNYEAASRTCTIVEANTNDYAGFTFHRAKPTASCPGAYIAEEVRADRNIRAWPRDNVESQSIGPIALTTQRQTDVLMMSAQSLPEEMMPSAGMPPPRYRSAFLSLATLLGNAITYREDIEPSELSVGVLYDGGNRDVGQAPRFRIYVADSLDNGAGYCSSYASIQAVDELFDFVDSHLLPLFLSNQHQRHCRTSCPKCLRNYHNRFHHQGLDWRLALDLLAVIKDADHSFLEFAPHWQSNISERLVSLLQGVGQTGFQESSYGGTTVINWSDKNTVLYPLHPLIDEGSPGAQTLKLEVEQYYRGKNCIFYSLYDLERTPNTVLTHISGAIKRG</sequence>
<dbReference type="SUPFAM" id="SSF52540">
    <property type="entry name" value="P-loop containing nucleoside triphosphate hydrolases"/>
    <property type="match status" value="2"/>
</dbReference>
<evidence type="ECO:0000256" key="3">
    <source>
        <dbReference type="ARBA" id="ARBA00022840"/>
    </source>
</evidence>
<evidence type="ECO:0000259" key="4">
    <source>
        <dbReference type="PROSITE" id="PS51192"/>
    </source>
</evidence>
<gene>
    <name evidence="6" type="ORF">FHS09_000042</name>
</gene>
<dbReference type="GO" id="GO:0003676">
    <property type="term" value="F:nucleic acid binding"/>
    <property type="evidence" value="ECO:0007669"/>
    <property type="project" value="InterPro"/>
</dbReference>
<dbReference type="GO" id="GO:0043138">
    <property type="term" value="F:3'-5' DNA helicase activity"/>
    <property type="evidence" value="ECO:0007669"/>
    <property type="project" value="TreeGrafter"/>
</dbReference>
<dbReference type="SMART" id="SM00490">
    <property type="entry name" value="HELICc"/>
    <property type="match status" value="1"/>
</dbReference>
<dbReference type="GO" id="GO:0005524">
    <property type="term" value="F:ATP binding"/>
    <property type="evidence" value="ECO:0007669"/>
    <property type="project" value="UniProtKB-KW"/>
</dbReference>
<accession>A0A7W4W8Z7</accession>
<dbReference type="GO" id="GO:0006289">
    <property type="term" value="P:nucleotide-excision repair"/>
    <property type="evidence" value="ECO:0007669"/>
    <property type="project" value="TreeGrafter"/>
</dbReference>
<dbReference type="GO" id="GO:0036297">
    <property type="term" value="P:interstrand cross-link repair"/>
    <property type="evidence" value="ECO:0007669"/>
    <property type="project" value="TreeGrafter"/>
</dbReference>
<keyword evidence="7" id="KW-1185">Reference proteome</keyword>
<dbReference type="Gene3D" id="3.40.50.300">
    <property type="entry name" value="P-loop containing nucleotide triphosphate hydrolases"/>
    <property type="match status" value="2"/>
</dbReference>
<dbReference type="GO" id="GO:0016787">
    <property type="term" value="F:hydrolase activity"/>
    <property type="evidence" value="ECO:0007669"/>
    <property type="project" value="UniProtKB-KW"/>
</dbReference>
<dbReference type="InterPro" id="IPR014013">
    <property type="entry name" value="Helic_SF1/SF2_ATP-bd_DinG/Rad3"/>
</dbReference>
<dbReference type="EMBL" id="JACHWZ010000001">
    <property type="protein sequence ID" value="MBB3059241.1"/>
    <property type="molecule type" value="Genomic_DNA"/>
</dbReference>
<feature type="domain" description="Helicase ATP-binding" evidence="4">
    <location>
        <begin position="110"/>
        <end position="396"/>
    </location>
</feature>